<dbReference type="Proteomes" id="UP000030764">
    <property type="component" value="Unassembled WGS sequence"/>
</dbReference>
<dbReference type="AlphaFoldDB" id="A0A085MEF2"/>
<accession>A0A085MEF2</accession>
<gene>
    <name evidence="1" type="ORF">M513_03650</name>
</gene>
<organism evidence="1 2">
    <name type="scientific">Trichuris suis</name>
    <name type="common">pig whipworm</name>
    <dbReference type="NCBI Taxonomy" id="68888"/>
    <lineage>
        <taxon>Eukaryota</taxon>
        <taxon>Metazoa</taxon>
        <taxon>Ecdysozoa</taxon>
        <taxon>Nematoda</taxon>
        <taxon>Enoplea</taxon>
        <taxon>Dorylaimia</taxon>
        <taxon>Trichinellida</taxon>
        <taxon>Trichuridae</taxon>
        <taxon>Trichuris</taxon>
    </lineage>
</organism>
<sequence length="73" mass="8339">MPALPSDSFVSAEAPSDSHNLFFLWFGQNIFFLGRGTFVRFTLPTCWFEEKAKQKQMIRKLGATLTMVIAHEV</sequence>
<evidence type="ECO:0000313" key="2">
    <source>
        <dbReference type="Proteomes" id="UP000030764"/>
    </source>
</evidence>
<name>A0A085MEF2_9BILA</name>
<proteinExistence type="predicted"/>
<keyword evidence="2" id="KW-1185">Reference proteome</keyword>
<dbReference type="EMBL" id="KL363199">
    <property type="protein sequence ID" value="KFD55598.1"/>
    <property type="molecule type" value="Genomic_DNA"/>
</dbReference>
<evidence type="ECO:0000313" key="1">
    <source>
        <dbReference type="EMBL" id="KFD55598.1"/>
    </source>
</evidence>
<reference evidence="1 2" key="1">
    <citation type="journal article" date="2014" name="Nat. Genet.">
        <title>Genome and transcriptome of the porcine whipworm Trichuris suis.</title>
        <authorList>
            <person name="Jex A.R."/>
            <person name="Nejsum P."/>
            <person name="Schwarz E.M."/>
            <person name="Hu L."/>
            <person name="Young N.D."/>
            <person name="Hall R.S."/>
            <person name="Korhonen P.K."/>
            <person name="Liao S."/>
            <person name="Thamsborg S."/>
            <person name="Xia J."/>
            <person name="Xu P."/>
            <person name="Wang S."/>
            <person name="Scheerlinck J.P."/>
            <person name="Hofmann A."/>
            <person name="Sternberg P.W."/>
            <person name="Wang J."/>
            <person name="Gasser R.B."/>
        </authorList>
    </citation>
    <scope>NUCLEOTIDE SEQUENCE [LARGE SCALE GENOMIC DNA]</scope>
    <source>
        <strain evidence="1">DCEP-RM93M</strain>
    </source>
</reference>
<protein>
    <submittedName>
        <fullName evidence="1">Uncharacterized protein</fullName>
    </submittedName>
</protein>